<name>A0A511JFE8_9CELL</name>
<dbReference type="InterPro" id="IPR029069">
    <property type="entry name" value="HotDog_dom_sf"/>
</dbReference>
<gene>
    <name evidence="3" type="ORF">CTE05_02590</name>
</gene>
<keyword evidence="4" id="KW-1185">Reference proteome</keyword>
<dbReference type="InterPro" id="IPR016709">
    <property type="entry name" value="HadA-like"/>
</dbReference>
<feature type="domain" description="FAS1-like dehydratase" evidence="2">
    <location>
        <begin position="9"/>
        <end position="137"/>
    </location>
</feature>
<sequence length="149" mass="16011">MPVDVGYAGRQYPPTAAYEVGRQKLQEFADALGASHQAHTDPSVARTLGYPDVIAPPTFAVVVAQRAEAQLFEDPAAGIDFSRVVHADERFTHHRPIHAGDRLVTVLHVDSITVRAGLAMITTRAEISAEDGEPVCTVVSTLAVRPEDS</sequence>
<dbReference type="PIRSF" id="PIRSF018072">
    <property type="entry name" value="UCP018072"/>
    <property type="match status" value="1"/>
</dbReference>
<comment type="caution">
    <text evidence="3">The sequence shown here is derived from an EMBL/GenBank/DDBJ whole genome shotgun (WGS) entry which is preliminary data.</text>
</comment>
<dbReference type="SUPFAM" id="SSF54637">
    <property type="entry name" value="Thioesterase/thiol ester dehydrase-isomerase"/>
    <property type="match status" value="1"/>
</dbReference>
<comment type="similarity">
    <text evidence="1">Belongs to the UPF0336 family.</text>
</comment>
<dbReference type="EMBL" id="BJWH01000001">
    <property type="protein sequence ID" value="GEL96712.1"/>
    <property type="molecule type" value="Genomic_DNA"/>
</dbReference>
<accession>A0A511JFE8</accession>
<dbReference type="Pfam" id="PF13452">
    <property type="entry name" value="FAS1_DH_region"/>
    <property type="match status" value="1"/>
</dbReference>
<evidence type="ECO:0000259" key="2">
    <source>
        <dbReference type="Pfam" id="PF13452"/>
    </source>
</evidence>
<dbReference type="OrthoDB" id="5415111at2"/>
<evidence type="ECO:0000313" key="3">
    <source>
        <dbReference type="EMBL" id="GEL96712.1"/>
    </source>
</evidence>
<dbReference type="HAMAP" id="MF_00799">
    <property type="entry name" value="UPF0336"/>
    <property type="match status" value="1"/>
</dbReference>
<organism evidence="3 4">
    <name type="scientific">Cellulomonas terrae</name>
    <dbReference type="NCBI Taxonomy" id="311234"/>
    <lineage>
        <taxon>Bacteria</taxon>
        <taxon>Bacillati</taxon>
        <taxon>Actinomycetota</taxon>
        <taxon>Actinomycetes</taxon>
        <taxon>Micrococcales</taxon>
        <taxon>Cellulomonadaceae</taxon>
        <taxon>Cellulomonas</taxon>
    </lineage>
</organism>
<dbReference type="AlphaFoldDB" id="A0A511JFE8"/>
<protein>
    <recommendedName>
        <fullName evidence="1">UPF0336 protein CTE05_02590</fullName>
    </recommendedName>
</protein>
<dbReference type="RefSeq" id="WP_146844301.1">
    <property type="nucleotide sequence ID" value="NZ_BJWH01000001.1"/>
</dbReference>
<evidence type="ECO:0000313" key="4">
    <source>
        <dbReference type="Proteomes" id="UP000321049"/>
    </source>
</evidence>
<evidence type="ECO:0000256" key="1">
    <source>
        <dbReference type="HAMAP-Rule" id="MF_00799"/>
    </source>
</evidence>
<dbReference type="InterPro" id="IPR039569">
    <property type="entry name" value="FAS1-like_DH_region"/>
</dbReference>
<proteinExistence type="inferred from homology"/>
<dbReference type="Proteomes" id="UP000321049">
    <property type="component" value="Unassembled WGS sequence"/>
</dbReference>
<reference evidence="3 4" key="1">
    <citation type="submission" date="2019-07" db="EMBL/GenBank/DDBJ databases">
        <title>Whole genome shotgun sequence of Cellulomonas terrae NBRC 100819.</title>
        <authorList>
            <person name="Hosoyama A."/>
            <person name="Uohara A."/>
            <person name="Ohji S."/>
            <person name="Ichikawa N."/>
        </authorList>
    </citation>
    <scope>NUCLEOTIDE SEQUENCE [LARGE SCALE GENOMIC DNA]</scope>
    <source>
        <strain evidence="3 4">NBRC 100819</strain>
    </source>
</reference>
<dbReference type="CDD" id="cd03441">
    <property type="entry name" value="R_hydratase_like"/>
    <property type="match status" value="1"/>
</dbReference>
<dbReference type="Gene3D" id="3.10.129.10">
    <property type="entry name" value="Hotdog Thioesterase"/>
    <property type="match status" value="1"/>
</dbReference>